<evidence type="ECO:0000313" key="3">
    <source>
        <dbReference type="Proteomes" id="UP001054857"/>
    </source>
</evidence>
<accession>A0AAD3E1R6</accession>
<protein>
    <submittedName>
        <fullName evidence="2">Uncharacterized protein</fullName>
    </submittedName>
</protein>
<feature type="region of interest" description="Disordered" evidence="1">
    <location>
        <begin position="692"/>
        <end position="719"/>
    </location>
</feature>
<feature type="compositionally biased region" description="Basic residues" evidence="1">
    <location>
        <begin position="116"/>
        <end position="125"/>
    </location>
</feature>
<evidence type="ECO:0000256" key="1">
    <source>
        <dbReference type="SAM" id="MobiDB-lite"/>
    </source>
</evidence>
<evidence type="ECO:0000313" key="2">
    <source>
        <dbReference type="EMBL" id="GFR52125.1"/>
    </source>
</evidence>
<gene>
    <name evidence="2" type="ORF">Agub_g14640</name>
</gene>
<feature type="region of interest" description="Disordered" evidence="1">
    <location>
        <begin position="105"/>
        <end position="173"/>
    </location>
</feature>
<reference evidence="2 3" key="1">
    <citation type="journal article" date="2021" name="Sci. Rep.">
        <title>Genome sequencing of the multicellular alga Astrephomene provides insights into convergent evolution of germ-soma differentiation.</title>
        <authorList>
            <person name="Yamashita S."/>
            <person name="Yamamoto K."/>
            <person name="Matsuzaki R."/>
            <person name="Suzuki S."/>
            <person name="Yamaguchi H."/>
            <person name="Hirooka S."/>
            <person name="Minakuchi Y."/>
            <person name="Miyagishima S."/>
            <person name="Kawachi M."/>
            <person name="Toyoda A."/>
            <person name="Nozaki H."/>
        </authorList>
    </citation>
    <scope>NUCLEOTIDE SEQUENCE [LARGE SCALE GENOMIC DNA]</scope>
    <source>
        <strain evidence="2 3">NIES-4017</strain>
    </source>
</reference>
<proteinExistence type="predicted"/>
<comment type="caution">
    <text evidence="2">The sequence shown here is derived from an EMBL/GenBank/DDBJ whole genome shotgun (WGS) entry which is preliminary data.</text>
</comment>
<dbReference type="Proteomes" id="UP001054857">
    <property type="component" value="Unassembled WGS sequence"/>
</dbReference>
<feature type="compositionally biased region" description="Basic and acidic residues" evidence="1">
    <location>
        <begin position="158"/>
        <end position="173"/>
    </location>
</feature>
<dbReference type="AlphaFoldDB" id="A0AAD3E1R6"/>
<name>A0AAD3E1R6_9CHLO</name>
<keyword evidence="3" id="KW-1185">Reference proteome</keyword>
<organism evidence="2 3">
    <name type="scientific">Astrephomene gubernaculifera</name>
    <dbReference type="NCBI Taxonomy" id="47775"/>
    <lineage>
        <taxon>Eukaryota</taxon>
        <taxon>Viridiplantae</taxon>
        <taxon>Chlorophyta</taxon>
        <taxon>core chlorophytes</taxon>
        <taxon>Chlorophyceae</taxon>
        <taxon>CS clade</taxon>
        <taxon>Chlamydomonadales</taxon>
        <taxon>Astrephomenaceae</taxon>
        <taxon>Astrephomene</taxon>
    </lineage>
</organism>
<sequence length="764" mass="80956">MDENAGNDGTSTRTKSKAILNRRPSGYWKVFSHWWRGRYAALNSRPTVHEVIEWYNENAEASWPAGEVPSLKAVLRQSKGLRPIDGLKEYFRMYRKKRKEQGGLALTANVDEGGQRRARAAKRRRARDDSSDEEEEMHEADHEGSACSNHYSSEDGDCDKAETADPSHDLEDKGAPCRLHVSIAADAAAANNVKDDGLQDLSGVHTVLEAWNLAGPGSAAAVAIKLEPSSLPAAGFIAGRHMPISVPELLRTISVQPEHYPLSALDPANGLPEGPAPLLACQSSTGVTCCEQPSSSVIVLPKTRVCRPPPLAAMRASLGSFALLPALSSKASAAAAAAAAGPLAAPPVMFAGQPRLTGALHGMPTARAVQVESLLRQEAEGDDHAGDRCSAGGRCPPGAEEALNGYRCTYPGYSPSHYYPYHLRHPGGAYGDASGPMPYCGSGSSSSDYAPAVPWSTAGATGFQPHIHPRQGAAESNARAHSKLYYPQPYHPSWGGWAPGDMYAGGVWPASVLRSQGSGLCRSSSSSDCQRHEFMNCSDPPSHPVSPQPAMHHQGYGFGPAFQGYARFPPACPESWGMQPNATMEGEVCSSSVSAQRPYHNRANLGSSEQGHRMYGACPPYGMVAIGSSSSMARMAPGMDESAYLAMSADAEAKRCYPVLPYSQMQPAQQQRQHQPLAKAAVGLGLFQGDAAAASGGSRSEGDGPSTVEMPSEVRESELEGVECGLGAADSFCAAAVRDVLDHDLEVAWESFIAGDVGFDTVLT</sequence>
<dbReference type="EMBL" id="BMAR01000058">
    <property type="protein sequence ID" value="GFR52125.1"/>
    <property type="molecule type" value="Genomic_DNA"/>
</dbReference>